<reference evidence="8" key="1">
    <citation type="journal article" date="2023" name="IScience">
        <title>Live-bearing cockroach genome reveals convergent evolutionary mechanisms linked to viviparity in insects and beyond.</title>
        <authorList>
            <person name="Fouks B."/>
            <person name="Harrison M.C."/>
            <person name="Mikhailova A.A."/>
            <person name="Marchal E."/>
            <person name="English S."/>
            <person name="Carruthers M."/>
            <person name="Jennings E.C."/>
            <person name="Chiamaka E.L."/>
            <person name="Frigard R.A."/>
            <person name="Pippel M."/>
            <person name="Attardo G.M."/>
            <person name="Benoit J.B."/>
            <person name="Bornberg-Bauer E."/>
            <person name="Tobe S.S."/>
        </authorList>
    </citation>
    <scope>NUCLEOTIDE SEQUENCE</scope>
    <source>
        <strain evidence="8">Stay&amp;Tobe</strain>
    </source>
</reference>
<dbReference type="GO" id="GO:0012505">
    <property type="term" value="C:endomembrane system"/>
    <property type="evidence" value="ECO:0007669"/>
    <property type="project" value="UniProtKB-ARBA"/>
</dbReference>
<dbReference type="GO" id="GO:0005615">
    <property type="term" value="C:extracellular space"/>
    <property type="evidence" value="ECO:0007669"/>
    <property type="project" value="TreeGrafter"/>
</dbReference>
<feature type="signal peptide" evidence="6">
    <location>
        <begin position="1"/>
        <end position="16"/>
    </location>
</feature>
<evidence type="ECO:0000313" key="9">
    <source>
        <dbReference type="Proteomes" id="UP001233999"/>
    </source>
</evidence>
<dbReference type="FunFam" id="2.30.110.10:FF:000004">
    <property type="entry name" value="Cellular repressor of E1A-stimulated genes 1"/>
    <property type="match status" value="1"/>
</dbReference>
<evidence type="ECO:0000256" key="2">
    <source>
        <dbReference type="ARBA" id="ARBA00009230"/>
    </source>
</evidence>
<evidence type="ECO:0000256" key="5">
    <source>
        <dbReference type="ARBA" id="ARBA00023180"/>
    </source>
</evidence>
<evidence type="ECO:0000259" key="7">
    <source>
        <dbReference type="Pfam" id="PF13883"/>
    </source>
</evidence>
<dbReference type="PANTHER" id="PTHR13343:SF17">
    <property type="entry name" value="CELLULAR REPRESSOR OF E1A-STIMULATED GENES, ISOFORM A"/>
    <property type="match status" value="1"/>
</dbReference>
<keyword evidence="4 6" id="KW-0732">Signal</keyword>
<organism evidence="8 9">
    <name type="scientific">Diploptera punctata</name>
    <name type="common">Pacific beetle cockroach</name>
    <dbReference type="NCBI Taxonomy" id="6984"/>
    <lineage>
        <taxon>Eukaryota</taxon>
        <taxon>Metazoa</taxon>
        <taxon>Ecdysozoa</taxon>
        <taxon>Arthropoda</taxon>
        <taxon>Hexapoda</taxon>
        <taxon>Insecta</taxon>
        <taxon>Pterygota</taxon>
        <taxon>Neoptera</taxon>
        <taxon>Polyneoptera</taxon>
        <taxon>Dictyoptera</taxon>
        <taxon>Blattodea</taxon>
        <taxon>Blaberoidea</taxon>
        <taxon>Blaberidae</taxon>
        <taxon>Diplopterinae</taxon>
        <taxon>Diploptera</taxon>
    </lineage>
</organism>
<dbReference type="PANTHER" id="PTHR13343">
    <property type="entry name" value="CREG1 PROTEIN"/>
    <property type="match status" value="1"/>
</dbReference>
<name>A0AAD7ZTX8_DIPPU</name>
<dbReference type="EMBL" id="JASPKZ010007167">
    <property type="protein sequence ID" value="KAJ9586381.1"/>
    <property type="molecule type" value="Genomic_DNA"/>
</dbReference>
<dbReference type="Pfam" id="PF13883">
    <property type="entry name" value="CREG_beta-barrel"/>
    <property type="match status" value="1"/>
</dbReference>
<feature type="chain" id="PRO_5042277635" description="CREG-like beta-barrel domain-containing protein" evidence="6">
    <location>
        <begin position="17"/>
        <end position="211"/>
    </location>
</feature>
<dbReference type="InterPro" id="IPR012349">
    <property type="entry name" value="Split_barrel_FMN-bd"/>
</dbReference>
<sequence>MLRFLLTLILTIGVNSLSLYSVKTYYEIIMPDIEDNSVNFNVNDDPPPHSEVAKMARFIVHNSGRNFVIYQSLEPKTNDYPMGAVQSVSDGPVDNSKGTPYMFVSELEDLDNRCTLTMTLAQTDYCKNKKIDPKFPLCAQVWLVGRFNRVKNETEMDFAKDALFSRHPTMKNWPKDHHFFFAKLDIEQILVQDYFGGPVPVNVADYYNASP</sequence>
<keyword evidence="5" id="KW-0325">Glycoprotein</keyword>
<evidence type="ECO:0000256" key="4">
    <source>
        <dbReference type="ARBA" id="ARBA00022729"/>
    </source>
</evidence>
<keyword evidence="3" id="KW-0964">Secreted</keyword>
<evidence type="ECO:0000256" key="6">
    <source>
        <dbReference type="SAM" id="SignalP"/>
    </source>
</evidence>
<evidence type="ECO:0000256" key="1">
    <source>
        <dbReference type="ARBA" id="ARBA00004613"/>
    </source>
</evidence>
<feature type="domain" description="CREG-like beta-barrel" evidence="7">
    <location>
        <begin position="47"/>
        <end position="208"/>
    </location>
</feature>
<gene>
    <name evidence="8" type="ORF">L9F63_019962</name>
</gene>
<comment type="similarity">
    <text evidence="2">Belongs to the CREG family.</text>
</comment>
<dbReference type="SUPFAM" id="SSF50475">
    <property type="entry name" value="FMN-binding split barrel"/>
    <property type="match status" value="1"/>
</dbReference>
<dbReference type="GO" id="GO:0005737">
    <property type="term" value="C:cytoplasm"/>
    <property type="evidence" value="ECO:0007669"/>
    <property type="project" value="UniProtKB-ARBA"/>
</dbReference>
<dbReference type="Proteomes" id="UP001233999">
    <property type="component" value="Unassembled WGS sequence"/>
</dbReference>
<accession>A0AAD7ZTX8</accession>
<protein>
    <recommendedName>
        <fullName evidence="7">CREG-like beta-barrel domain-containing protein</fullName>
    </recommendedName>
</protein>
<dbReference type="Gene3D" id="2.30.110.10">
    <property type="entry name" value="Electron Transport, Fmn-binding Protein, Chain A"/>
    <property type="match status" value="1"/>
</dbReference>
<comment type="subcellular location">
    <subcellularLocation>
        <location evidence="1">Secreted</location>
    </subcellularLocation>
</comment>
<dbReference type="InterPro" id="IPR055343">
    <property type="entry name" value="CREG_beta-barrel"/>
</dbReference>
<evidence type="ECO:0000256" key="3">
    <source>
        <dbReference type="ARBA" id="ARBA00022525"/>
    </source>
</evidence>
<reference evidence="8" key="2">
    <citation type="submission" date="2023-05" db="EMBL/GenBank/DDBJ databases">
        <authorList>
            <person name="Fouks B."/>
        </authorList>
    </citation>
    <scope>NUCLEOTIDE SEQUENCE</scope>
    <source>
        <strain evidence="8">Stay&amp;Tobe</strain>
        <tissue evidence="8">Testes</tissue>
    </source>
</reference>
<dbReference type="AlphaFoldDB" id="A0AAD7ZTX8"/>
<evidence type="ECO:0000313" key="8">
    <source>
        <dbReference type="EMBL" id="KAJ9586381.1"/>
    </source>
</evidence>
<proteinExistence type="inferred from homology"/>
<comment type="caution">
    <text evidence="8">The sequence shown here is derived from an EMBL/GenBank/DDBJ whole genome shotgun (WGS) entry which is preliminary data.</text>
</comment>
<keyword evidence="9" id="KW-1185">Reference proteome</keyword>